<feature type="compositionally biased region" description="Acidic residues" evidence="1">
    <location>
        <begin position="120"/>
        <end position="135"/>
    </location>
</feature>
<proteinExistence type="predicted"/>
<feature type="region of interest" description="Disordered" evidence="1">
    <location>
        <begin position="1"/>
        <end position="21"/>
    </location>
</feature>
<gene>
    <name evidence="2" type="ORF">LIER_39900</name>
</gene>
<accession>A0AAV3QP94</accession>
<dbReference type="Proteomes" id="UP001454036">
    <property type="component" value="Unassembled WGS sequence"/>
</dbReference>
<evidence type="ECO:0000313" key="3">
    <source>
        <dbReference type="Proteomes" id="UP001454036"/>
    </source>
</evidence>
<dbReference type="AlphaFoldDB" id="A0AAV3QP94"/>
<feature type="compositionally biased region" description="Acidic residues" evidence="1">
    <location>
        <begin position="104"/>
        <end position="113"/>
    </location>
</feature>
<reference evidence="2 3" key="1">
    <citation type="submission" date="2024-01" db="EMBL/GenBank/DDBJ databases">
        <title>The complete chloroplast genome sequence of Lithospermum erythrorhizon: insights into the phylogenetic relationship among Boraginaceae species and the maternal lineages of purple gromwells.</title>
        <authorList>
            <person name="Okada T."/>
            <person name="Watanabe K."/>
        </authorList>
    </citation>
    <scope>NUCLEOTIDE SEQUENCE [LARGE SCALE GENOMIC DNA]</scope>
</reference>
<feature type="region of interest" description="Disordered" evidence="1">
    <location>
        <begin position="53"/>
        <end position="135"/>
    </location>
</feature>
<evidence type="ECO:0000313" key="2">
    <source>
        <dbReference type="EMBL" id="GAA0165026.1"/>
    </source>
</evidence>
<feature type="compositionally biased region" description="Acidic residues" evidence="1">
    <location>
        <begin position="73"/>
        <end position="95"/>
    </location>
</feature>
<protein>
    <submittedName>
        <fullName evidence="2">Uncharacterized protein</fullName>
    </submittedName>
</protein>
<evidence type="ECO:0000256" key="1">
    <source>
        <dbReference type="SAM" id="MobiDB-lite"/>
    </source>
</evidence>
<name>A0AAV3QP94_LITER</name>
<comment type="caution">
    <text evidence="2">The sequence shown here is derived from an EMBL/GenBank/DDBJ whole genome shotgun (WGS) entry which is preliminary data.</text>
</comment>
<sequence length="135" mass="15211">MGGPNDKGKKKAIEKPKKPKRRLLIPVPRMNAPLVIREPDSVNSLISKVPSGFSKSKARTFSGRNPTVPIQQPEEDSESDALNESDEMNNTELVEEGIMNGDDFINDEDEEYGYESISPAEDENDEFDDDEEYYI</sequence>
<organism evidence="2 3">
    <name type="scientific">Lithospermum erythrorhizon</name>
    <name type="common">Purple gromwell</name>
    <name type="synonym">Lithospermum officinale var. erythrorhizon</name>
    <dbReference type="NCBI Taxonomy" id="34254"/>
    <lineage>
        <taxon>Eukaryota</taxon>
        <taxon>Viridiplantae</taxon>
        <taxon>Streptophyta</taxon>
        <taxon>Embryophyta</taxon>
        <taxon>Tracheophyta</taxon>
        <taxon>Spermatophyta</taxon>
        <taxon>Magnoliopsida</taxon>
        <taxon>eudicotyledons</taxon>
        <taxon>Gunneridae</taxon>
        <taxon>Pentapetalae</taxon>
        <taxon>asterids</taxon>
        <taxon>lamiids</taxon>
        <taxon>Boraginales</taxon>
        <taxon>Boraginaceae</taxon>
        <taxon>Boraginoideae</taxon>
        <taxon>Lithospermeae</taxon>
        <taxon>Lithospermum</taxon>
    </lineage>
</organism>
<dbReference type="EMBL" id="BAABME010022106">
    <property type="protein sequence ID" value="GAA0165026.1"/>
    <property type="molecule type" value="Genomic_DNA"/>
</dbReference>
<keyword evidence="3" id="KW-1185">Reference proteome</keyword>